<gene>
    <name evidence="8" type="ORF">LTR36_007707</name>
</gene>
<dbReference type="Pfam" id="PF22493">
    <property type="entry name" value="PUF_NOP9"/>
    <property type="match status" value="1"/>
</dbReference>
<accession>A0AAV9JUN6</accession>
<dbReference type="PANTHER" id="PTHR13102">
    <property type="entry name" value="NUCLEOLAR PROTEIN 9"/>
    <property type="match status" value="1"/>
</dbReference>
<feature type="compositionally biased region" description="Polar residues" evidence="7">
    <location>
        <begin position="494"/>
        <end position="511"/>
    </location>
</feature>
<organism evidence="8 9">
    <name type="scientific">Oleoguttula mirabilis</name>
    <dbReference type="NCBI Taxonomy" id="1507867"/>
    <lineage>
        <taxon>Eukaryota</taxon>
        <taxon>Fungi</taxon>
        <taxon>Dikarya</taxon>
        <taxon>Ascomycota</taxon>
        <taxon>Pezizomycotina</taxon>
        <taxon>Dothideomycetes</taxon>
        <taxon>Dothideomycetidae</taxon>
        <taxon>Mycosphaerellales</taxon>
        <taxon>Teratosphaeriaceae</taxon>
        <taxon>Oleoguttula</taxon>
    </lineage>
</organism>
<dbReference type="PANTHER" id="PTHR13102:SF0">
    <property type="entry name" value="NUCLEOLAR PROTEIN 9"/>
    <property type="match status" value="1"/>
</dbReference>
<dbReference type="GO" id="GO:0000447">
    <property type="term" value="P:endonucleolytic cleavage in ITS1 to separate SSU-rRNA from 5.8S rRNA and LSU-rRNA from tricistronic rRNA transcript (SSU-rRNA, 5.8S rRNA, LSU-rRNA)"/>
    <property type="evidence" value="ECO:0007669"/>
    <property type="project" value="TreeGrafter"/>
</dbReference>
<reference evidence="8 9" key="1">
    <citation type="submission" date="2021-11" db="EMBL/GenBank/DDBJ databases">
        <title>Black yeast isolated from Biological Soil Crust.</title>
        <authorList>
            <person name="Kurbessoian T."/>
        </authorList>
    </citation>
    <scope>NUCLEOTIDE SEQUENCE [LARGE SCALE GENOMIC DNA]</scope>
    <source>
        <strain evidence="8 9">CCFEE 5522</strain>
    </source>
</reference>
<dbReference type="InterPro" id="IPR040000">
    <property type="entry name" value="NOP9"/>
</dbReference>
<evidence type="ECO:0000256" key="4">
    <source>
        <dbReference type="ARBA" id="ARBA00024893"/>
    </source>
</evidence>
<dbReference type="Gene3D" id="1.25.10.10">
    <property type="entry name" value="Leucine-rich Repeat Variant"/>
    <property type="match status" value="2"/>
</dbReference>
<dbReference type="SMART" id="SM00025">
    <property type="entry name" value="Pumilio"/>
    <property type="match status" value="7"/>
</dbReference>
<evidence type="ECO:0000256" key="6">
    <source>
        <dbReference type="ARBA" id="ARBA00031929"/>
    </source>
</evidence>
<dbReference type="Proteomes" id="UP001324427">
    <property type="component" value="Unassembled WGS sequence"/>
</dbReference>
<evidence type="ECO:0000313" key="9">
    <source>
        <dbReference type="Proteomes" id="UP001324427"/>
    </source>
</evidence>
<protein>
    <recommendedName>
        <fullName evidence="2">Nucleolar protein 9</fullName>
    </recommendedName>
    <alternativeName>
        <fullName evidence="5 6">Pumilio domain-containing protein NOP9</fullName>
    </alternativeName>
</protein>
<keyword evidence="9" id="KW-1185">Reference proteome</keyword>
<feature type="region of interest" description="Disordered" evidence="7">
    <location>
        <begin position="683"/>
        <end position="730"/>
    </location>
</feature>
<name>A0AAV9JUN6_9PEZI</name>
<evidence type="ECO:0000256" key="1">
    <source>
        <dbReference type="ARBA" id="ARBA00004604"/>
    </source>
</evidence>
<feature type="region of interest" description="Disordered" evidence="7">
    <location>
        <begin position="244"/>
        <end position="268"/>
    </location>
</feature>
<dbReference type="InterPro" id="IPR001313">
    <property type="entry name" value="Pumilio_RNA-bd_rpt"/>
</dbReference>
<evidence type="ECO:0000256" key="5">
    <source>
        <dbReference type="ARBA" id="ARBA00030932"/>
    </source>
</evidence>
<evidence type="ECO:0000256" key="7">
    <source>
        <dbReference type="SAM" id="MobiDB-lite"/>
    </source>
</evidence>
<dbReference type="GO" id="GO:0000472">
    <property type="term" value="P:endonucleolytic cleavage to generate mature 5'-end of SSU-rRNA from (SSU-rRNA, 5.8S rRNA, LSU-rRNA)"/>
    <property type="evidence" value="ECO:0007669"/>
    <property type="project" value="TreeGrafter"/>
</dbReference>
<evidence type="ECO:0000313" key="8">
    <source>
        <dbReference type="EMBL" id="KAK4549248.1"/>
    </source>
</evidence>
<feature type="region of interest" description="Disordered" evidence="7">
    <location>
        <begin position="1"/>
        <end position="55"/>
    </location>
</feature>
<feature type="region of interest" description="Disordered" evidence="7">
    <location>
        <begin position="480"/>
        <end position="511"/>
    </location>
</feature>
<comment type="subcellular location">
    <subcellularLocation>
        <location evidence="1">Nucleus</location>
        <location evidence="1">Nucleolus</location>
    </subcellularLocation>
</comment>
<feature type="compositionally biased region" description="Basic and acidic residues" evidence="7">
    <location>
        <begin position="41"/>
        <end position="53"/>
    </location>
</feature>
<proteinExistence type="predicted"/>
<evidence type="ECO:0000256" key="2">
    <source>
        <dbReference type="ARBA" id="ARBA00016427"/>
    </source>
</evidence>
<evidence type="ECO:0000256" key="3">
    <source>
        <dbReference type="ARBA" id="ARBA00022737"/>
    </source>
</evidence>
<comment type="function">
    <text evidence="4">RNA-binding nucleolar protein required for pre-rRNA processing. Involved in production of 18S rRNA and assembly of small ribosomal subunit.</text>
</comment>
<sequence length="730" mass="81344">MPQENNKKRNQRTKRKHADEEDPATQESSKRRKSTDAATDGADHQPLHVHDESLDSAFPTADRPFFGMLDEDEQEYFKRADDMLETNAFGDAEERGLFLSNVYREAQGKELKIAQSQSCSRLMERLIQLSNASQLKQLFQAFSGNFVHLFSHRFASHCCQALFLRAAPTVTEELLAPAVKSTNGIQDASSPDDIYVSMENLFLHTLVELEGSVGYLMTGQYASHVLRVLLLVLSGEPLDQDSTKHLLQSRKKETVTVPGADQASGEIAEKSRSVPKSFTEALEKLIAESVAGLDTEQLRALATHPNANPTLQLLLKLELSHFGKQRAKDEASIVRKLLPDDPITADNGSGAFISGLIYDSVGSHLVEQIVRYAPGKMFKSLNKEFFKEKLASFARNEIAGYVVCRVLERMSKDDLFEAHEVLIPALPDLLQRNRTMVVRILIERCAIRDLDTQLVAVQIESAFRGPAGFDVKSFLKFEQAPDTDGETRDKPHDSAQNSAEESGEPTSFSRSAEPSKVHFNLLGQAMLLVPGSLSGLLLDGFIELDPLVLLQMSKDFVVTRTLQAAFKTRNASIIERRKLVQRFYGNIGEMALDKSASHVVDCIWDGTHGLAFIRERIAEELAENEAQLRNSQYGRAVWKNWKMDLYKRKRPEWIRQSKVKASNDGFQSFSELDLNKKEGGIKTPLQLARERHTAQRAAKEKNDRRGPSTGSNNVTSITTGEAAPAATASA</sequence>
<comment type="caution">
    <text evidence="8">The sequence shown here is derived from an EMBL/GenBank/DDBJ whole genome shotgun (WGS) entry which is preliminary data.</text>
</comment>
<dbReference type="InterPro" id="IPR016024">
    <property type="entry name" value="ARM-type_fold"/>
</dbReference>
<dbReference type="GO" id="GO:0003723">
    <property type="term" value="F:RNA binding"/>
    <property type="evidence" value="ECO:0007669"/>
    <property type="project" value="InterPro"/>
</dbReference>
<keyword evidence="3" id="KW-0677">Repeat</keyword>
<dbReference type="GO" id="GO:0030686">
    <property type="term" value="C:90S preribosome"/>
    <property type="evidence" value="ECO:0007669"/>
    <property type="project" value="TreeGrafter"/>
</dbReference>
<dbReference type="GO" id="GO:0005730">
    <property type="term" value="C:nucleolus"/>
    <property type="evidence" value="ECO:0007669"/>
    <property type="project" value="UniProtKB-SubCell"/>
</dbReference>
<dbReference type="AlphaFoldDB" id="A0AAV9JUN6"/>
<dbReference type="GO" id="GO:0000056">
    <property type="term" value="P:ribosomal small subunit export from nucleus"/>
    <property type="evidence" value="ECO:0007669"/>
    <property type="project" value="TreeGrafter"/>
</dbReference>
<feature type="compositionally biased region" description="Basic and acidic residues" evidence="7">
    <location>
        <begin position="688"/>
        <end position="706"/>
    </location>
</feature>
<dbReference type="GO" id="GO:0030688">
    <property type="term" value="C:preribosome, small subunit precursor"/>
    <property type="evidence" value="ECO:0007669"/>
    <property type="project" value="TreeGrafter"/>
</dbReference>
<dbReference type="InterPro" id="IPR011989">
    <property type="entry name" value="ARM-like"/>
</dbReference>
<dbReference type="EMBL" id="JAVFHQ010000005">
    <property type="protein sequence ID" value="KAK4549248.1"/>
    <property type="molecule type" value="Genomic_DNA"/>
</dbReference>
<dbReference type="SUPFAM" id="SSF48371">
    <property type="entry name" value="ARM repeat"/>
    <property type="match status" value="1"/>
</dbReference>
<feature type="compositionally biased region" description="Polar residues" evidence="7">
    <location>
        <begin position="708"/>
        <end position="719"/>
    </location>
</feature>
<dbReference type="GO" id="GO:0000480">
    <property type="term" value="P:endonucleolytic cleavage in 5'-ETS of tricistronic rRNA transcript (SSU-rRNA, 5.8S rRNA, LSU-rRNA)"/>
    <property type="evidence" value="ECO:0007669"/>
    <property type="project" value="TreeGrafter"/>
</dbReference>